<organism evidence="7 8">
    <name type="scientific">Tahibacter amnicola</name>
    <dbReference type="NCBI Taxonomy" id="2976241"/>
    <lineage>
        <taxon>Bacteria</taxon>
        <taxon>Pseudomonadati</taxon>
        <taxon>Pseudomonadota</taxon>
        <taxon>Gammaproteobacteria</taxon>
        <taxon>Lysobacterales</taxon>
        <taxon>Rhodanobacteraceae</taxon>
        <taxon>Tahibacter</taxon>
    </lineage>
</organism>
<evidence type="ECO:0000256" key="4">
    <source>
        <dbReference type="ARBA" id="ARBA00023136"/>
    </source>
</evidence>
<keyword evidence="4 5" id="KW-0472">Membrane</keyword>
<dbReference type="InterPro" id="IPR013525">
    <property type="entry name" value="ABC2_TM"/>
</dbReference>
<evidence type="ECO:0000256" key="2">
    <source>
        <dbReference type="ARBA" id="ARBA00022692"/>
    </source>
</evidence>
<evidence type="ECO:0000313" key="7">
    <source>
        <dbReference type="EMBL" id="UXI68779.1"/>
    </source>
</evidence>
<comment type="subcellular location">
    <subcellularLocation>
        <location evidence="1">Membrane</location>
        <topology evidence="1">Multi-pass membrane protein</topology>
    </subcellularLocation>
</comment>
<evidence type="ECO:0000256" key="1">
    <source>
        <dbReference type="ARBA" id="ARBA00004141"/>
    </source>
</evidence>
<gene>
    <name evidence="7" type="ORF">N4264_03755</name>
</gene>
<dbReference type="RefSeq" id="WP_261695738.1">
    <property type="nucleotide sequence ID" value="NZ_CP104694.1"/>
</dbReference>
<feature type="domain" description="ABC-2 type transporter transmembrane" evidence="6">
    <location>
        <begin position="26"/>
        <end position="339"/>
    </location>
</feature>
<dbReference type="PANTHER" id="PTHR43471:SF3">
    <property type="entry name" value="ABC TRANSPORTER PERMEASE PROTEIN NATB"/>
    <property type="match status" value="1"/>
</dbReference>
<feature type="transmembrane region" description="Helical" evidence="5">
    <location>
        <begin position="273"/>
        <end position="299"/>
    </location>
</feature>
<feature type="transmembrane region" description="Helical" evidence="5">
    <location>
        <begin position="311"/>
        <end position="335"/>
    </location>
</feature>
<dbReference type="EMBL" id="CP104694">
    <property type="protein sequence ID" value="UXI68779.1"/>
    <property type="molecule type" value="Genomic_DNA"/>
</dbReference>
<proteinExistence type="predicted"/>
<feature type="transmembrane region" description="Helical" evidence="5">
    <location>
        <begin position="21"/>
        <end position="41"/>
    </location>
</feature>
<dbReference type="Pfam" id="PF12698">
    <property type="entry name" value="ABC2_membrane_3"/>
    <property type="match status" value="1"/>
</dbReference>
<dbReference type="Proteomes" id="UP001064632">
    <property type="component" value="Chromosome"/>
</dbReference>
<evidence type="ECO:0000313" key="8">
    <source>
        <dbReference type="Proteomes" id="UP001064632"/>
    </source>
</evidence>
<evidence type="ECO:0000256" key="5">
    <source>
        <dbReference type="SAM" id="Phobius"/>
    </source>
</evidence>
<keyword evidence="3 5" id="KW-1133">Transmembrane helix</keyword>
<evidence type="ECO:0000256" key="3">
    <source>
        <dbReference type="ARBA" id="ARBA00022989"/>
    </source>
</evidence>
<evidence type="ECO:0000259" key="6">
    <source>
        <dbReference type="Pfam" id="PF12698"/>
    </source>
</evidence>
<dbReference type="PANTHER" id="PTHR43471">
    <property type="entry name" value="ABC TRANSPORTER PERMEASE"/>
    <property type="match status" value="1"/>
</dbReference>
<sequence length="391" mass="42147">MKTILVVFLKEVLENLRDRRTVLNALVFVPLLSPLVFMAIVKIELTRRLDQGEKTLEVSVIGAENAPNLVGFLKQQGLRIKPPVADPEAAVRQRDEDVVVRIPASYAPSWKEGAPAQVDLVFDASQRDAMTSVERMRALLQAYSGQHAAVRLLVRGINPTIATPVVVASRDVSTPQSRGEGIFGMLPYLLVVASFVGGMYLAIDTTAGERERQSLEPLLANPVPRSSILAGKLAATVAFAFASLTLTVIGFGLAGLMVPSEAIGVHLNFGPSFVFTVLLAMVPLVLLASCLQTLVAAFAKSYREAQTYLTLLMLIPTLNAMLLVITPSKAVWWMYAVPLLGQHHIVTHLVRGESVTAAQLGLCLAGGMAAALVCWLVTERVYQSEKLAVSA</sequence>
<reference evidence="7" key="1">
    <citation type="submission" date="2022-09" db="EMBL/GenBank/DDBJ databases">
        <title>Tahibacter sp. nov., isolated from a fresh water.</title>
        <authorList>
            <person name="Baek J.H."/>
            <person name="Lee J.K."/>
            <person name="Kim J.M."/>
            <person name="Jeon C.O."/>
        </authorList>
    </citation>
    <scope>NUCLEOTIDE SEQUENCE</scope>
    <source>
        <strain evidence="7">W38</strain>
    </source>
</reference>
<protein>
    <submittedName>
        <fullName evidence="7">ABC transporter permease</fullName>
    </submittedName>
</protein>
<name>A0ABY6BFH6_9GAMM</name>
<keyword evidence="2 5" id="KW-0812">Transmembrane</keyword>
<feature type="transmembrane region" description="Helical" evidence="5">
    <location>
        <begin position="233"/>
        <end position="253"/>
    </location>
</feature>
<feature type="transmembrane region" description="Helical" evidence="5">
    <location>
        <begin position="355"/>
        <end position="377"/>
    </location>
</feature>
<keyword evidence="8" id="KW-1185">Reference proteome</keyword>
<accession>A0ABY6BFH6</accession>
<feature type="transmembrane region" description="Helical" evidence="5">
    <location>
        <begin position="182"/>
        <end position="203"/>
    </location>
</feature>